<name>A0AAD7C235_9AGAR</name>
<evidence type="ECO:0000313" key="3">
    <source>
        <dbReference type="Proteomes" id="UP001221142"/>
    </source>
</evidence>
<dbReference type="EMBL" id="JARKIF010000006">
    <property type="protein sequence ID" value="KAJ7636792.1"/>
    <property type="molecule type" value="Genomic_DNA"/>
</dbReference>
<keyword evidence="1" id="KW-1133">Transmembrane helix</keyword>
<keyword evidence="1" id="KW-0472">Membrane</keyword>
<dbReference type="AlphaFoldDB" id="A0AAD7C235"/>
<sequence length="216" mass="24206">MSSPTSFAFKVFCYIGLVISSVQVVWAYALIPFFWETPFVGSTEGATENVLRIFGAISGGIMLLGWVSMFACDDEVNLALFALTFLNWWHYPLAMNQMRYTSPEGEFCSMAASFAALPLRSLLSNWECASVIGAHAIVLPLASLLTVVLAACALVANIIKQKIINRRSRTPEQIRSSTFICEDLFQFSRTENEGIRPRASDPEHWLRQPRLIKLCR</sequence>
<gene>
    <name evidence="2" type="ORF">FB45DRAFT_1056074</name>
</gene>
<comment type="caution">
    <text evidence="2">The sequence shown here is derived from an EMBL/GenBank/DDBJ whole genome shotgun (WGS) entry which is preliminary data.</text>
</comment>
<protein>
    <recommendedName>
        <fullName evidence="4">Transmembrane protein</fullName>
    </recommendedName>
</protein>
<feature type="transmembrane region" description="Helical" evidence="1">
    <location>
        <begin position="132"/>
        <end position="159"/>
    </location>
</feature>
<organism evidence="2 3">
    <name type="scientific">Roridomyces roridus</name>
    <dbReference type="NCBI Taxonomy" id="1738132"/>
    <lineage>
        <taxon>Eukaryota</taxon>
        <taxon>Fungi</taxon>
        <taxon>Dikarya</taxon>
        <taxon>Basidiomycota</taxon>
        <taxon>Agaricomycotina</taxon>
        <taxon>Agaricomycetes</taxon>
        <taxon>Agaricomycetidae</taxon>
        <taxon>Agaricales</taxon>
        <taxon>Marasmiineae</taxon>
        <taxon>Mycenaceae</taxon>
        <taxon>Roridomyces</taxon>
    </lineage>
</organism>
<evidence type="ECO:0000256" key="1">
    <source>
        <dbReference type="SAM" id="Phobius"/>
    </source>
</evidence>
<feature type="transmembrane region" description="Helical" evidence="1">
    <location>
        <begin position="50"/>
        <end position="69"/>
    </location>
</feature>
<keyword evidence="1" id="KW-0812">Transmembrane</keyword>
<evidence type="ECO:0008006" key="4">
    <source>
        <dbReference type="Google" id="ProtNLM"/>
    </source>
</evidence>
<accession>A0AAD7C235</accession>
<keyword evidence="3" id="KW-1185">Reference proteome</keyword>
<evidence type="ECO:0000313" key="2">
    <source>
        <dbReference type="EMBL" id="KAJ7636792.1"/>
    </source>
</evidence>
<feature type="transmembrane region" description="Helical" evidence="1">
    <location>
        <begin position="12"/>
        <end position="35"/>
    </location>
</feature>
<reference evidence="2" key="1">
    <citation type="submission" date="2023-03" db="EMBL/GenBank/DDBJ databases">
        <title>Massive genome expansion in bonnet fungi (Mycena s.s.) driven by repeated elements and novel gene families across ecological guilds.</title>
        <authorList>
            <consortium name="Lawrence Berkeley National Laboratory"/>
            <person name="Harder C.B."/>
            <person name="Miyauchi S."/>
            <person name="Viragh M."/>
            <person name="Kuo A."/>
            <person name="Thoen E."/>
            <person name="Andreopoulos B."/>
            <person name="Lu D."/>
            <person name="Skrede I."/>
            <person name="Drula E."/>
            <person name="Henrissat B."/>
            <person name="Morin E."/>
            <person name="Kohler A."/>
            <person name="Barry K."/>
            <person name="LaButti K."/>
            <person name="Morin E."/>
            <person name="Salamov A."/>
            <person name="Lipzen A."/>
            <person name="Mereny Z."/>
            <person name="Hegedus B."/>
            <person name="Baldrian P."/>
            <person name="Stursova M."/>
            <person name="Weitz H."/>
            <person name="Taylor A."/>
            <person name="Grigoriev I.V."/>
            <person name="Nagy L.G."/>
            <person name="Martin F."/>
            <person name="Kauserud H."/>
        </authorList>
    </citation>
    <scope>NUCLEOTIDE SEQUENCE</scope>
    <source>
        <strain evidence="2">9284</strain>
    </source>
</reference>
<proteinExistence type="predicted"/>
<dbReference type="Proteomes" id="UP001221142">
    <property type="component" value="Unassembled WGS sequence"/>
</dbReference>
<feature type="transmembrane region" description="Helical" evidence="1">
    <location>
        <begin position="76"/>
        <end position="94"/>
    </location>
</feature>